<dbReference type="GO" id="GO:0033389">
    <property type="term" value="P:putrescine biosynthetic process from arginine, via agmatine"/>
    <property type="evidence" value="ECO:0007669"/>
    <property type="project" value="TreeGrafter"/>
</dbReference>
<feature type="binding site" evidence="4">
    <location>
        <position position="223"/>
    </location>
    <ligand>
        <name>Mn(2+)</name>
        <dbReference type="ChEBI" id="CHEBI:29035"/>
        <label>1</label>
    </ligand>
</feature>
<dbReference type="eggNOG" id="COG0010">
    <property type="taxonomic scope" value="Bacteria"/>
</dbReference>
<feature type="binding site" evidence="4">
    <location>
        <position position="137"/>
    </location>
    <ligand>
        <name>Mn(2+)</name>
        <dbReference type="ChEBI" id="CHEBI:29035"/>
        <label>1</label>
    </ligand>
</feature>
<dbReference type="InterPro" id="IPR005925">
    <property type="entry name" value="Agmatinase-rel"/>
</dbReference>
<evidence type="ECO:0000256" key="4">
    <source>
        <dbReference type="PIRSR" id="PIRSR036979-1"/>
    </source>
</evidence>
<dbReference type="EMBL" id="AAQJ02000001">
    <property type="protein sequence ID" value="EDP46398.1"/>
    <property type="molecule type" value="Genomic_DNA"/>
</dbReference>
<dbReference type="PIRSF" id="PIRSF036979">
    <property type="entry name" value="Arginase"/>
    <property type="match status" value="1"/>
</dbReference>
<dbReference type="PANTHER" id="PTHR11358">
    <property type="entry name" value="ARGINASE/AGMATINASE"/>
    <property type="match status" value="1"/>
</dbReference>
<dbReference type="SUPFAM" id="SSF52768">
    <property type="entry name" value="Arginase/deacetylase"/>
    <property type="match status" value="1"/>
</dbReference>
<gene>
    <name evidence="5" type="primary">speB</name>
    <name evidence="5" type="ORF">RICGR_1462</name>
</gene>
<proteinExistence type="inferred from homology"/>
<dbReference type="InterPro" id="IPR023696">
    <property type="entry name" value="Ureohydrolase_dom_sf"/>
</dbReference>
<evidence type="ECO:0000256" key="1">
    <source>
        <dbReference type="ARBA" id="ARBA00009227"/>
    </source>
</evidence>
<keyword evidence="2 4" id="KW-0479">Metal-binding</keyword>
<feature type="binding site" evidence="4">
    <location>
        <position position="139"/>
    </location>
    <ligand>
        <name>Mn(2+)</name>
        <dbReference type="ChEBI" id="CHEBI:29035"/>
        <label>1</label>
    </ligand>
</feature>
<keyword evidence="6" id="KW-1185">Reference proteome</keyword>
<protein>
    <submittedName>
        <fullName evidence="5">Agmatinase</fullName>
        <ecNumber evidence="5">3.5.3.11</ecNumber>
    </submittedName>
</protein>
<feature type="binding site" evidence="4">
    <location>
        <position position="141"/>
    </location>
    <ligand>
        <name>Mn(2+)</name>
        <dbReference type="ChEBI" id="CHEBI:29035"/>
        <label>1</label>
    </ligand>
</feature>
<dbReference type="CDD" id="cd11593">
    <property type="entry name" value="Agmatinase-like_2"/>
    <property type="match status" value="1"/>
</dbReference>
<reference evidence="5" key="1">
    <citation type="submission" date="2006-04" db="EMBL/GenBank/DDBJ databases">
        <authorList>
            <person name="Seshadri R."/>
            <person name="Federici B.A."/>
        </authorList>
    </citation>
    <scope>NUCLEOTIDE SEQUENCE [LARGE SCALE GENOMIC DNA]</scope>
</reference>
<dbReference type="OrthoDB" id="9789727at2"/>
<dbReference type="PANTHER" id="PTHR11358:SF26">
    <property type="entry name" value="GUANIDINO ACID HYDROLASE, MITOCHONDRIAL"/>
    <property type="match status" value="1"/>
</dbReference>
<feature type="binding site" evidence="4">
    <location>
        <position position="221"/>
    </location>
    <ligand>
        <name>Mn(2+)</name>
        <dbReference type="ChEBI" id="CHEBI:29035"/>
        <label>1</label>
    </ligand>
</feature>
<sequence>MHCIEPKKAFLGLAQEDAVDYEKAKAVIIPFGLENSVTYGKGTAKGPAAIIRASYEVELFDEQLWCEPFRQIGIVTLNEPKIDAEMPKALQQLETIVEKVLKDKKFPFVLGGEHAITIGAIRPYLKKYNDLILLHFDAHADLRDGYQGQHYSHASAIRRCLDHDSLNVVSVGIRNVSREEIPFIEENRDRIHLYWGKDKKKWDINTIVSHLKNRPIYLTFDVDAFDSSVMPATGTPEPGGLFWEDALEIITAASQVGRIVGADINELAPIPQLPSCDFLVAKLVYKILSLFALDERL</sequence>
<keyword evidence="4" id="KW-0464">Manganese</keyword>
<reference evidence="5" key="2">
    <citation type="submission" date="2007-10" db="EMBL/GenBank/DDBJ databases">
        <authorList>
            <person name="Myers G.S."/>
        </authorList>
    </citation>
    <scope>NUCLEOTIDE SEQUENCE [LARGE SCALE GENOMIC DNA]</scope>
</reference>
<dbReference type="GO" id="GO:0008783">
    <property type="term" value="F:agmatinase activity"/>
    <property type="evidence" value="ECO:0007669"/>
    <property type="project" value="UniProtKB-EC"/>
</dbReference>
<dbReference type="RefSeq" id="WP_006035377.1">
    <property type="nucleotide sequence ID" value="NZ_AAQJ02000001.1"/>
</dbReference>
<organism evidence="5 6">
    <name type="scientific">Rickettsiella grylli</name>
    <dbReference type="NCBI Taxonomy" id="59196"/>
    <lineage>
        <taxon>Bacteria</taxon>
        <taxon>Pseudomonadati</taxon>
        <taxon>Pseudomonadota</taxon>
        <taxon>Gammaproteobacteria</taxon>
        <taxon>Legionellales</taxon>
        <taxon>Coxiellaceae</taxon>
        <taxon>Rickettsiella</taxon>
    </lineage>
</organism>
<dbReference type="InterPro" id="IPR006035">
    <property type="entry name" value="Ureohydrolase"/>
</dbReference>
<dbReference type="NCBIfam" id="TIGR01230">
    <property type="entry name" value="agmatinase"/>
    <property type="match status" value="1"/>
</dbReference>
<dbReference type="PROSITE" id="PS51409">
    <property type="entry name" value="ARGINASE_2"/>
    <property type="match status" value="1"/>
</dbReference>
<evidence type="ECO:0000256" key="3">
    <source>
        <dbReference type="ARBA" id="ARBA00022801"/>
    </source>
</evidence>
<accession>A8PQA3</accession>
<comment type="caution">
    <text evidence="5">The sequence shown here is derived from an EMBL/GenBank/DDBJ whole genome shotgun (WGS) entry which is preliminary data.</text>
</comment>
<dbReference type="STRING" id="59196.RICGR_1462"/>
<comment type="similarity">
    <text evidence="1">Belongs to the arginase family. Agmatinase subfamily.</text>
</comment>
<evidence type="ECO:0000313" key="5">
    <source>
        <dbReference type="EMBL" id="EDP46398.1"/>
    </source>
</evidence>
<dbReference type="Pfam" id="PF00491">
    <property type="entry name" value="Arginase"/>
    <property type="match status" value="1"/>
</dbReference>
<dbReference type="AlphaFoldDB" id="A8PQA3"/>
<dbReference type="GO" id="GO:0046872">
    <property type="term" value="F:metal ion binding"/>
    <property type="evidence" value="ECO:0007669"/>
    <property type="project" value="UniProtKB-KW"/>
</dbReference>
<evidence type="ECO:0000256" key="2">
    <source>
        <dbReference type="ARBA" id="ARBA00022723"/>
    </source>
</evidence>
<feature type="binding site" evidence="4">
    <location>
        <position position="114"/>
    </location>
    <ligand>
        <name>Mn(2+)</name>
        <dbReference type="ChEBI" id="CHEBI:29035"/>
        <label>1</label>
    </ligand>
</feature>
<evidence type="ECO:0000313" key="6">
    <source>
        <dbReference type="Proteomes" id="UP000054075"/>
    </source>
</evidence>
<keyword evidence="3 5" id="KW-0378">Hydrolase</keyword>
<dbReference type="EC" id="3.5.3.11" evidence="5"/>
<dbReference type="Gene3D" id="3.40.800.10">
    <property type="entry name" value="Ureohydrolase domain"/>
    <property type="match status" value="1"/>
</dbReference>
<dbReference type="Proteomes" id="UP000054075">
    <property type="component" value="Unassembled WGS sequence"/>
</dbReference>
<name>A8PQA3_9COXI</name>
<comment type="cofactor">
    <cofactor evidence="4">
        <name>Mn(2+)</name>
        <dbReference type="ChEBI" id="CHEBI:29035"/>
    </cofactor>
    <text evidence="4">Binds 2 manganese ions per subunit.</text>
</comment>